<reference evidence="2" key="1">
    <citation type="submission" date="2021-09" db="EMBL/GenBank/DDBJ databases">
        <title>The genome of Mauremys mutica provides insights into the evolution of semi-aquatic lifestyle.</title>
        <authorList>
            <person name="Gong S."/>
            <person name="Gao Y."/>
        </authorList>
    </citation>
    <scope>NUCLEOTIDE SEQUENCE</scope>
    <source>
        <strain evidence="2">MM-2020</strain>
        <tissue evidence="2">Muscle</tissue>
    </source>
</reference>
<feature type="region of interest" description="Disordered" evidence="1">
    <location>
        <begin position="140"/>
        <end position="160"/>
    </location>
</feature>
<organism evidence="2 3">
    <name type="scientific">Mauremys mutica</name>
    <name type="common">yellowpond turtle</name>
    <dbReference type="NCBI Taxonomy" id="74926"/>
    <lineage>
        <taxon>Eukaryota</taxon>
        <taxon>Metazoa</taxon>
        <taxon>Chordata</taxon>
        <taxon>Craniata</taxon>
        <taxon>Vertebrata</taxon>
        <taxon>Euteleostomi</taxon>
        <taxon>Archelosauria</taxon>
        <taxon>Testudinata</taxon>
        <taxon>Testudines</taxon>
        <taxon>Cryptodira</taxon>
        <taxon>Durocryptodira</taxon>
        <taxon>Testudinoidea</taxon>
        <taxon>Geoemydidae</taxon>
        <taxon>Geoemydinae</taxon>
        <taxon>Mauremys</taxon>
    </lineage>
</organism>
<evidence type="ECO:0000313" key="2">
    <source>
        <dbReference type="EMBL" id="KAH1174689.1"/>
    </source>
</evidence>
<dbReference type="EMBL" id="JAHDVG010000479">
    <property type="protein sequence ID" value="KAH1174689.1"/>
    <property type="molecule type" value="Genomic_DNA"/>
</dbReference>
<dbReference type="Proteomes" id="UP000827986">
    <property type="component" value="Unassembled WGS sequence"/>
</dbReference>
<keyword evidence="3" id="KW-1185">Reference proteome</keyword>
<sequence length="258" mass="27336">MKRPEPEHGMGSARERPVRDSARRSRTLRGRDAVAGQLLEGCLFRANLSRVPHAAARETGPLAAPFGNRKCEQGEGELGSLEQPCLGGHCWYGTKAPTHSRILCSVTAESQANSPGQHPPASLAHVVLCLGSLGERSKAPTAASHQFLPVPPRDAGDEESFPRPALARLAGAARARRVARELLGSPTEDPRHPLMGTNPASLSPAASPGHLRGRPGSEGRRTLTQTLSERGAEQVGWRCRGARREESQPCSPAGSTAG</sequence>
<feature type="region of interest" description="Disordered" evidence="1">
    <location>
        <begin position="1"/>
        <end position="30"/>
    </location>
</feature>
<gene>
    <name evidence="2" type="ORF">KIL84_008680</name>
</gene>
<proteinExistence type="predicted"/>
<feature type="region of interest" description="Disordered" evidence="1">
    <location>
        <begin position="183"/>
        <end position="258"/>
    </location>
</feature>
<feature type="compositionally biased region" description="Polar residues" evidence="1">
    <location>
        <begin position="248"/>
        <end position="258"/>
    </location>
</feature>
<evidence type="ECO:0000313" key="3">
    <source>
        <dbReference type="Proteomes" id="UP000827986"/>
    </source>
</evidence>
<feature type="compositionally biased region" description="Basic and acidic residues" evidence="1">
    <location>
        <begin position="1"/>
        <end position="23"/>
    </location>
</feature>
<protein>
    <submittedName>
        <fullName evidence="2">Uncharacterized protein</fullName>
    </submittedName>
</protein>
<accession>A0A9D4AYN4</accession>
<dbReference type="AlphaFoldDB" id="A0A9D4AYN4"/>
<comment type="caution">
    <text evidence="2">The sequence shown here is derived from an EMBL/GenBank/DDBJ whole genome shotgun (WGS) entry which is preliminary data.</text>
</comment>
<evidence type="ECO:0000256" key="1">
    <source>
        <dbReference type="SAM" id="MobiDB-lite"/>
    </source>
</evidence>
<name>A0A9D4AYN4_9SAUR</name>